<comment type="cofactor">
    <cofactor evidence="1">
        <name>[3Fe-4S] cluster</name>
        <dbReference type="ChEBI" id="CHEBI:21137"/>
    </cofactor>
</comment>
<dbReference type="InterPro" id="IPR051269">
    <property type="entry name" value="Fe-S_cluster_ET"/>
</dbReference>
<dbReference type="Proteomes" id="UP000632454">
    <property type="component" value="Unassembled WGS sequence"/>
</dbReference>
<evidence type="ECO:0000256" key="7">
    <source>
        <dbReference type="ARBA" id="ARBA00023291"/>
    </source>
</evidence>
<evidence type="ECO:0000313" key="9">
    <source>
        <dbReference type="EMBL" id="GGF36875.1"/>
    </source>
</evidence>
<evidence type="ECO:0000256" key="4">
    <source>
        <dbReference type="ARBA" id="ARBA00022982"/>
    </source>
</evidence>
<keyword evidence="4" id="KW-0249">Electron transport</keyword>
<keyword evidence="7" id="KW-0003">3Fe-4S</keyword>
<evidence type="ECO:0000256" key="2">
    <source>
        <dbReference type="ARBA" id="ARBA00022448"/>
    </source>
</evidence>
<protein>
    <recommendedName>
        <fullName evidence="11">Ferredoxin</fullName>
    </recommendedName>
</protein>
<gene>
    <name evidence="9" type="ORF">GCM10007298_35780</name>
</gene>
<dbReference type="Pfam" id="PF13459">
    <property type="entry name" value="Fer4_15"/>
    <property type="match status" value="1"/>
</dbReference>
<keyword evidence="10" id="KW-1185">Reference proteome</keyword>
<evidence type="ECO:0000256" key="8">
    <source>
        <dbReference type="SAM" id="MobiDB-lite"/>
    </source>
</evidence>
<organism evidence="9 10">
    <name type="scientific">Williamsia phyllosphaerae</name>
    <dbReference type="NCBI Taxonomy" id="885042"/>
    <lineage>
        <taxon>Bacteria</taxon>
        <taxon>Bacillati</taxon>
        <taxon>Actinomycetota</taxon>
        <taxon>Actinomycetes</taxon>
        <taxon>Mycobacteriales</taxon>
        <taxon>Nocardiaceae</taxon>
        <taxon>Williamsia</taxon>
    </lineage>
</organism>
<name>A0ABQ1V5Y8_9NOCA</name>
<keyword evidence="5" id="KW-0408">Iron</keyword>
<proteinExistence type="predicted"/>
<dbReference type="PANTHER" id="PTHR36923">
    <property type="entry name" value="FERREDOXIN"/>
    <property type="match status" value="1"/>
</dbReference>
<dbReference type="EMBL" id="BMCS01000002">
    <property type="protein sequence ID" value="GGF36875.1"/>
    <property type="molecule type" value="Genomic_DNA"/>
</dbReference>
<evidence type="ECO:0000313" key="10">
    <source>
        <dbReference type="Proteomes" id="UP000632454"/>
    </source>
</evidence>
<dbReference type="Gene3D" id="3.30.70.20">
    <property type="match status" value="1"/>
</dbReference>
<dbReference type="SUPFAM" id="SSF54862">
    <property type="entry name" value="4Fe-4S ferredoxins"/>
    <property type="match status" value="1"/>
</dbReference>
<evidence type="ECO:0000256" key="1">
    <source>
        <dbReference type="ARBA" id="ARBA00001927"/>
    </source>
</evidence>
<dbReference type="PANTHER" id="PTHR36923:SF3">
    <property type="entry name" value="FERREDOXIN"/>
    <property type="match status" value="1"/>
</dbReference>
<keyword evidence="3" id="KW-0479">Metal-binding</keyword>
<feature type="region of interest" description="Disordered" evidence="8">
    <location>
        <begin position="42"/>
        <end position="66"/>
    </location>
</feature>
<reference evidence="10" key="1">
    <citation type="journal article" date="2019" name="Int. J. Syst. Evol. Microbiol.">
        <title>The Global Catalogue of Microorganisms (GCM) 10K type strain sequencing project: providing services to taxonomists for standard genome sequencing and annotation.</title>
        <authorList>
            <consortium name="The Broad Institute Genomics Platform"/>
            <consortium name="The Broad Institute Genome Sequencing Center for Infectious Disease"/>
            <person name="Wu L."/>
            <person name="Ma J."/>
        </authorList>
    </citation>
    <scope>NUCLEOTIDE SEQUENCE [LARGE SCALE GENOMIC DNA]</scope>
    <source>
        <strain evidence="10">CCM 7855</strain>
    </source>
</reference>
<accession>A0ABQ1V5Y8</accession>
<evidence type="ECO:0000256" key="6">
    <source>
        <dbReference type="ARBA" id="ARBA00023014"/>
    </source>
</evidence>
<evidence type="ECO:0000256" key="3">
    <source>
        <dbReference type="ARBA" id="ARBA00022723"/>
    </source>
</evidence>
<feature type="compositionally biased region" description="Basic and acidic residues" evidence="8">
    <location>
        <begin position="53"/>
        <end position="66"/>
    </location>
</feature>
<keyword evidence="6" id="KW-0411">Iron-sulfur</keyword>
<evidence type="ECO:0008006" key="11">
    <source>
        <dbReference type="Google" id="ProtNLM"/>
    </source>
</evidence>
<evidence type="ECO:0000256" key="5">
    <source>
        <dbReference type="ARBA" id="ARBA00023004"/>
    </source>
</evidence>
<keyword evidence="2" id="KW-0813">Transport</keyword>
<comment type="caution">
    <text evidence="9">The sequence shown here is derived from an EMBL/GenBank/DDBJ whole genome shotgun (WGS) entry which is preliminary data.</text>
</comment>
<sequence>MESSSIHERAEGLDVTIVSGACIGSGQCTLLAPRVFTRRDDGTADVTMASPPKRQERRAAKAAEHCPERAITII</sequence>